<keyword evidence="3" id="KW-1185">Reference proteome</keyword>
<feature type="region of interest" description="Disordered" evidence="1">
    <location>
        <begin position="1"/>
        <end position="32"/>
    </location>
</feature>
<evidence type="ECO:0000313" key="3">
    <source>
        <dbReference type="Proteomes" id="UP001177744"/>
    </source>
</evidence>
<proteinExistence type="predicted"/>
<dbReference type="AlphaFoldDB" id="A0AA40HYX8"/>
<sequence>MQELPPGGSVHSHKGSAAQPEAGLMTGEHSSGGAMIGAHVEEKPTTEIEDQTTHNISFSQSQIQSKILTLFNSMKAERSEEDTDEEFEASRGWFIERSRVHNIKVQGEAASADTKAAASYPEDLAKITNEGGYTKQIPNRGKTALYVIKNNTDSCEVVKIPTLTGVWKKLIPTLTDDFEWLKISMEELTADVVETARERDLTVGPEEVTELLHLMIKH</sequence>
<accession>A0AA40HYX8</accession>
<evidence type="ECO:0000256" key="1">
    <source>
        <dbReference type="SAM" id="MobiDB-lite"/>
    </source>
</evidence>
<reference evidence="2" key="1">
    <citation type="submission" date="2023-06" db="EMBL/GenBank/DDBJ databases">
        <title>Reference genome for the Northern bat (Eptesicus nilssonii), a most northern bat species.</title>
        <authorList>
            <person name="Laine V.N."/>
            <person name="Pulliainen A.T."/>
            <person name="Lilley T.M."/>
        </authorList>
    </citation>
    <scope>NUCLEOTIDE SEQUENCE</scope>
    <source>
        <strain evidence="2">BLF_Eptnil</strain>
        <tissue evidence="2">Kidney</tissue>
    </source>
</reference>
<name>A0AA40HYX8_CNENI</name>
<dbReference type="Proteomes" id="UP001177744">
    <property type="component" value="Unassembled WGS sequence"/>
</dbReference>
<comment type="caution">
    <text evidence="2">The sequence shown here is derived from an EMBL/GenBank/DDBJ whole genome shotgun (WGS) entry which is preliminary data.</text>
</comment>
<evidence type="ECO:0000313" key="2">
    <source>
        <dbReference type="EMBL" id="KAK1339941.1"/>
    </source>
</evidence>
<dbReference type="EMBL" id="JAULJE010000008">
    <property type="protein sequence ID" value="KAK1339941.1"/>
    <property type="molecule type" value="Genomic_DNA"/>
</dbReference>
<gene>
    <name evidence="2" type="ORF">QTO34_018505</name>
</gene>
<organism evidence="2 3">
    <name type="scientific">Cnephaeus nilssonii</name>
    <name type="common">Northern bat</name>
    <name type="synonym">Eptesicus nilssonii</name>
    <dbReference type="NCBI Taxonomy" id="3371016"/>
    <lineage>
        <taxon>Eukaryota</taxon>
        <taxon>Metazoa</taxon>
        <taxon>Chordata</taxon>
        <taxon>Craniata</taxon>
        <taxon>Vertebrata</taxon>
        <taxon>Euteleostomi</taxon>
        <taxon>Mammalia</taxon>
        <taxon>Eutheria</taxon>
        <taxon>Laurasiatheria</taxon>
        <taxon>Chiroptera</taxon>
        <taxon>Yangochiroptera</taxon>
        <taxon>Vespertilionidae</taxon>
        <taxon>Cnephaeus</taxon>
    </lineage>
</organism>
<protein>
    <submittedName>
        <fullName evidence="2">Uncharacterized protein</fullName>
    </submittedName>
</protein>